<dbReference type="RefSeq" id="WP_283712766.1">
    <property type="nucleotide sequence ID" value="NZ_JASJEW010000002.1"/>
</dbReference>
<sequence length="82" mass="9250">MQTGAQRNSYTYETKLKAVEDHLDRGMTASDAMLSHGVASKSAFFRWCAAYRDGGAAALRPKKRGRPRMVRTSEHEQHSDQH</sequence>
<dbReference type="InterPro" id="IPR010921">
    <property type="entry name" value="Trp_repressor/repl_initiator"/>
</dbReference>
<dbReference type="InterPro" id="IPR036388">
    <property type="entry name" value="WH-like_DNA-bd_sf"/>
</dbReference>
<feature type="compositionally biased region" description="Basic and acidic residues" evidence="1">
    <location>
        <begin position="71"/>
        <end position="82"/>
    </location>
</feature>
<organism evidence="2 3">
    <name type="scientific">Kribbibacterium absianum</name>
    <dbReference type="NCBI Taxonomy" id="3044210"/>
    <lineage>
        <taxon>Bacteria</taxon>
        <taxon>Bacillati</taxon>
        <taxon>Actinomycetota</taxon>
        <taxon>Coriobacteriia</taxon>
        <taxon>Coriobacteriales</taxon>
        <taxon>Kribbibacteriaceae</taxon>
        <taxon>Kribbibacterium</taxon>
    </lineage>
</organism>
<dbReference type="Gene3D" id="1.10.10.10">
    <property type="entry name" value="Winged helix-like DNA-binding domain superfamily/Winged helix DNA-binding domain"/>
    <property type="match status" value="1"/>
</dbReference>
<feature type="compositionally biased region" description="Basic residues" evidence="1">
    <location>
        <begin position="60"/>
        <end position="69"/>
    </location>
</feature>
<dbReference type="Pfam" id="PF13551">
    <property type="entry name" value="HTH_29"/>
    <property type="match status" value="1"/>
</dbReference>
<dbReference type="EMBL" id="JASJEX010000003">
    <property type="protein sequence ID" value="MDJ1129641.1"/>
    <property type="molecule type" value="Genomic_DNA"/>
</dbReference>
<evidence type="ECO:0000313" key="3">
    <source>
        <dbReference type="Proteomes" id="UP001431693"/>
    </source>
</evidence>
<proteinExistence type="predicted"/>
<gene>
    <name evidence="2" type="ORF">QJ043_06065</name>
</gene>
<keyword evidence="3" id="KW-1185">Reference proteome</keyword>
<accession>A0ABT6ZLV1</accession>
<evidence type="ECO:0000256" key="1">
    <source>
        <dbReference type="SAM" id="MobiDB-lite"/>
    </source>
</evidence>
<feature type="region of interest" description="Disordered" evidence="1">
    <location>
        <begin position="59"/>
        <end position="82"/>
    </location>
</feature>
<dbReference type="Proteomes" id="UP001431693">
    <property type="component" value="Unassembled WGS sequence"/>
</dbReference>
<protein>
    <submittedName>
        <fullName evidence="2">Transposase</fullName>
    </submittedName>
</protein>
<name>A0ABT6ZLV1_9ACTN</name>
<comment type="caution">
    <text evidence="2">The sequence shown here is derived from an EMBL/GenBank/DDBJ whole genome shotgun (WGS) entry which is preliminary data.</text>
</comment>
<evidence type="ECO:0000313" key="2">
    <source>
        <dbReference type="EMBL" id="MDJ1129641.1"/>
    </source>
</evidence>
<dbReference type="SUPFAM" id="SSF48295">
    <property type="entry name" value="TrpR-like"/>
    <property type="match status" value="1"/>
</dbReference>
<reference evidence="2" key="1">
    <citation type="submission" date="2023-05" db="EMBL/GenBank/DDBJ databases">
        <title>[olsenella] sp. nov., isolated from a pig farm feces dump.</title>
        <authorList>
            <person name="Chang Y.-H."/>
        </authorList>
    </citation>
    <scope>NUCLEOTIDE SEQUENCE</scope>
    <source>
        <strain evidence="2">YH-ols2217</strain>
    </source>
</reference>